<evidence type="ECO:0000256" key="6">
    <source>
        <dbReference type="ARBA" id="ARBA00022970"/>
    </source>
</evidence>
<dbReference type="PROSITE" id="PS50928">
    <property type="entry name" value="ABC_TM1"/>
    <property type="match status" value="1"/>
</dbReference>
<evidence type="ECO:0000256" key="1">
    <source>
        <dbReference type="ARBA" id="ARBA00004429"/>
    </source>
</evidence>
<comment type="similarity">
    <text evidence="2">Belongs to the binding-protein-dependent transport system permease family. HisMQ subfamily.</text>
</comment>
<dbReference type="AlphaFoldDB" id="A0AA86MJL6"/>
<evidence type="ECO:0000256" key="5">
    <source>
        <dbReference type="ARBA" id="ARBA00022692"/>
    </source>
</evidence>
<evidence type="ECO:0000256" key="7">
    <source>
        <dbReference type="ARBA" id="ARBA00022989"/>
    </source>
</evidence>
<keyword evidence="6" id="KW-0029">Amino-acid transport</keyword>
<evidence type="ECO:0000256" key="3">
    <source>
        <dbReference type="ARBA" id="ARBA00022448"/>
    </source>
</evidence>
<dbReference type="InterPro" id="IPR035906">
    <property type="entry name" value="MetI-like_sf"/>
</dbReference>
<dbReference type="NCBIfam" id="TIGR01726">
    <property type="entry name" value="HEQRo_perm_3TM"/>
    <property type="match status" value="1"/>
</dbReference>
<dbReference type="GO" id="GO:0006865">
    <property type="term" value="P:amino acid transport"/>
    <property type="evidence" value="ECO:0007669"/>
    <property type="project" value="UniProtKB-KW"/>
</dbReference>
<dbReference type="KEGG" id="lto:RGQ30_31430"/>
<gene>
    <name evidence="11" type="ORF">RGQ30_31430</name>
</gene>
<dbReference type="GO" id="GO:0022857">
    <property type="term" value="F:transmembrane transporter activity"/>
    <property type="evidence" value="ECO:0007669"/>
    <property type="project" value="InterPro"/>
</dbReference>
<keyword evidence="4" id="KW-1003">Cell membrane</keyword>
<name>A0AA86MJL6_9BURK</name>
<dbReference type="PANTHER" id="PTHR30614:SF37">
    <property type="entry name" value="AMINO-ACID ABC TRANSPORTER PERMEASE PROTEIN YHDX-RELATED"/>
    <property type="match status" value="1"/>
</dbReference>
<feature type="transmembrane region" description="Helical" evidence="9">
    <location>
        <begin position="62"/>
        <end position="83"/>
    </location>
</feature>
<reference evidence="11 12" key="1">
    <citation type="submission" date="2023-10" db="EMBL/GenBank/DDBJ databases">
        <title>Complete Genome Sequence of Limnobacter thiooxidans CS-K2T, Isolated from freshwater lake sediments in Bavaria, Germany.</title>
        <authorList>
            <person name="Naruki M."/>
            <person name="Watanabe A."/>
            <person name="Warashina T."/>
            <person name="Morita T."/>
            <person name="Arakawa K."/>
        </authorList>
    </citation>
    <scope>NUCLEOTIDE SEQUENCE [LARGE SCALE GENOMIC DNA]</scope>
    <source>
        <strain evidence="11 12">CS-K2</strain>
    </source>
</reference>
<dbReference type="Proteomes" id="UP001329151">
    <property type="component" value="Chromosome"/>
</dbReference>
<dbReference type="SUPFAM" id="SSF161098">
    <property type="entry name" value="MetI-like"/>
    <property type="match status" value="1"/>
</dbReference>
<evidence type="ECO:0000313" key="11">
    <source>
        <dbReference type="EMBL" id="BET27642.1"/>
    </source>
</evidence>
<keyword evidence="7 9" id="KW-1133">Transmembrane helix</keyword>
<organism evidence="11 12">
    <name type="scientific">Limnobacter thiooxidans</name>
    <dbReference type="NCBI Taxonomy" id="131080"/>
    <lineage>
        <taxon>Bacteria</taxon>
        <taxon>Pseudomonadati</taxon>
        <taxon>Pseudomonadota</taxon>
        <taxon>Betaproteobacteria</taxon>
        <taxon>Burkholderiales</taxon>
        <taxon>Burkholderiaceae</taxon>
        <taxon>Limnobacter</taxon>
    </lineage>
</organism>
<dbReference type="Gene3D" id="1.10.3720.10">
    <property type="entry name" value="MetI-like"/>
    <property type="match status" value="1"/>
</dbReference>
<comment type="subcellular location">
    <subcellularLocation>
        <location evidence="1">Cell inner membrane</location>
        <topology evidence="1">Multi-pass membrane protein</topology>
    </subcellularLocation>
    <subcellularLocation>
        <location evidence="9">Cell membrane</location>
        <topology evidence="9">Multi-pass membrane protein</topology>
    </subcellularLocation>
</comment>
<keyword evidence="3 9" id="KW-0813">Transport</keyword>
<evidence type="ECO:0000256" key="4">
    <source>
        <dbReference type="ARBA" id="ARBA00022475"/>
    </source>
</evidence>
<feature type="transmembrane region" description="Helical" evidence="9">
    <location>
        <begin position="165"/>
        <end position="188"/>
    </location>
</feature>
<proteinExistence type="inferred from homology"/>
<keyword evidence="12" id="KW-1185">Reference proteome</keyword>
<keyword evidence="8 9" id="KW-0472">Membrane</keyword>
<dbReference type="CDD" id="cd06261">
    <property type="entry name" value="TM_PBP2"/>
    <property type="match status" value="1"/>
</dbReference>
<dbReference type="InterPro" id="IPR000515">
    <property type="entry name" value="MetI-like"/>
</dbReference>
<evidence type="ECO:0000256" key="2">
    <source>
        <dbReference type="ARBA" id="ARBA00010072"/>
    </source>
</evidence>
<keyword evidence="5 9" id="KW-0812">Transmembrane</keyword>
<feature type="domain" description="ABC transmembrane type-1" evidence="10">
    <location>
        <begin position="56"/>
        <end position="280"/>
    </location>
</feature>
<dbReference type="PANTHER" id="PTHR30614">
    <property type="entry name" value="MEMBRANE COMPONENT OF AMINO ACID ABC TRANSPORTER"/>
    <property type="match status" value="1"/>
</dbReference>
<evidence type="ECO:0000256" key="8">
    <source>
        <dbReference type="ARBA" id="ARBA00023136"/>
    </source>
</evidence>
<dbReference type="GO" id="GO:0043190">
    <property type="term" value="C:ATP-binding cassette (ABC) transporter complex"/>
    <property type="evidence" value="ECO:0007669"/>
    <property type="project" value="InterPro"/>
</dbReference>
<dbReference type="InterPro" id="IPR043429">
    <property type="entry name" value="ArtM/GltK/GlnP/TcyL/YhdX-like"/>
</dbReference>
<evidence type="ECO:0000256" key="9">
    <source>
        <dbReference type="RuleBase" id="RU363032"/>
    </source>
</evidence>
<evidence type="ECO:0000313" key="12">
    <source>
        <dbReference type="Proteomes" id="UP001329151"/>
    </source>
</evidence>
<feature type="transmembrane region" description="Helical" evidence="9">
    <location>
        <begin position="104"/>
        <end position="128"/>
    </location>
</feature>
<sequence>MDARRADVRPAAALKRVEAHRVNFEFLNDPAGFGLSEGWLHIAFDSPYWHILLAGLLNTLKVGLPALLLSTLLGLVIGLGQLGSHPVLKGLCRGYVNLFRNIPLLLQLLAIYFAITQFLPIASAAWSIQDLVFLSKSGLAMPSFSEVPARGRFSIEGGWVLSPEYLAVLLALVVYTAAFIAEVVRAGVQAVKPGMRQGALALGLNPAQTTRYVVMPLALRVMVPSLSNQYLNLLKNASLGVAVGYPELVSVANTAINQSGKAVECVLIILVTYALLSAVAAGLMNVLNTRVNRGAL</sequence>
<dbReference type="EMBL" id="AP028947">
    <property type="protein sequence ID" value="BET27642.1"/>
    <property type="molecule type" value="Genomic_DNA"/>
</dbReference>
<protein>
    <submittedName>
        <fullName evidence="11">ABC transporter permease subunit</fullName>
    </submittedName>
</protein>
<evidence type="ECO:0000259" key="10">
    <source>
        <dbReference type="PROSITE" id="PS50928"/>
    </source>
</evidence>
<dbReference type="Pfam" id="PF00528">
    <property type="entry name" value="BPD_transp_1"/>
    <property type="match status" value="1"/>
</dbReference>
<accession>A0AA86MJL6</accession>
<feature type="transmembrane region" description="Helical" evidence="9">
    <location>
        <begin position="265"/>
        <end position="287"/>
    </location>
</feature>
<dbReference type="InterPro" id="IPR010065">
    <property type="entry name" value="AA_ABC_transptr_permease_3TM"/>
</dbReference>